<comment type="subcellular location">
    <subcellularLocation>
        <location evidence="2">Endoplasmic reticulum</location>
    </subcellularLocation>
    <subcellularLocation>
        <location evidence="3">Membrane</location>
    </subcellularLocation>
    <subcellularLocation>
        <location evidence="1">Mitochondrion</location>
    </subcellularLocation>
</comment>
<evidence type="ECO:0000256" key="2">
    <source>
        <dbReference type="ARBA" id="ARBA00004240"/>
    </source>
</evidence>
<protein>
    <submittedName>
        <fullName evidence="7">Protein SERAC1</fullName>
    </submittedName>
</protein>
<keyword evidence="5" id="KW-0496">Mitochondrion</keyword>
<dbReference type="GeneID" id="24425184"/>
<dbReference type="GO" id="GO:0005739">
    <property type="term" value="C:mitochondrion"/>
    <property type="evidence" value="ECO:0007669"/>
    <property type="project" value="UniProtKB-SubCell"/>
</dbReference>
<evidence type="ECO:0000256" key="6">
    <source>
        <dbReference type="ARBA" id="ARBA00023136"/>
    </source>
</evidence>
<dbReference type="KEGG" id="bmic:BMR1_03g02710"/>
<reference evidence="7 8" key="2">
    <citation type="journal article" date="2013" name="PLoS ONE">
        <title>Whole genome mapping and re-organization of the nuclear and mitochondrial genomes of Babesia microti isolates.</title>
        <authorList>
            <person name="Cornillot E."/>
            <person name="Dassouli A."/>
            <person name="Garg A."/>
            <person name="Pachikara N."/>
            <person name="Randazzo S."/>
            <person name="Depoix D."/>
            <person name="Carcy B."/>
            <person name="Delbecq S."/>
            <person name="Frutos R."/>
            <person name="Silva J.C."/>
            <person name="Sutton R."/>
            <person name="Krause P.J."/>
            <person name="Mamoun C.B."/>
        </authorList>
    </citation>
    <scope>NUCLEOTIDE SEQUENCE [LARGE SCALE GENOMIC DNA]</scope>
    <source>
        <strain evidence="7 8">RI</strain>
    </source>
</reference>
<dbReference type="Proteomes" id="UP000002899">
    <property type="component" value="Chromosome III"/>
</dbReference>
<dbReference type="PANTHER" id="PTHR48182:SF2">
    <property type="entry name" value="PROTEIN SERAC1"/>
    <property type="match status" value="1"/>
</dbReference>
<name>A0A0K3ANN8_BABMR</name>
<reference evidence="7 8" key="1">
    <citation type="journal article" date="2012" name="Nucleic Acids Res.">
        <title>Sequencing of the smallest Apicomplexan genome from the human pathogen Babesia microti.</title>
        <authorList>
            <person name="Cornillot E."/>
            <person name="Hadj-Kaddour K."/>
            <person name="Dassouli A."/>
            <person name="Noel B."/>
            <person name="Ranwez V."/>
            <person name="Vacherie B."/>
            <person name="Augagneur Y."/>
            <person name="Bres V."/>
            <person name="Duclos A."/>
            <person name="Randazzo S."/>
            <person name="Carcy B."/>
            <person name="Debierre-Grockiego F."/>
            <person name="Delbecq S."/>
            <person name="Moubri-Menage K."/>
            <person name="Shams-Eldin H."/>
            <person name="Usmani-Brown S."/>
            <person name="Bringaud F."/>
            <person name="Wincker P."/>
            <person name="Vivares C.P."/>
            <person name="Schwarz R.T."/>
            <person name="Schetters T.P."/>
            <person name="Krause P.J."/>
            <person name="Gorenflot A."/>
            <person name="Berry V."/>
            <person name="Barbe V."/>
            <person name="Ben Mamoun C."/>
        </authorList>
    </citation>
    <scope>NUCLEOTIDE SEQUENCE [LARGE SCALE GENOMIC DNA]</scope>
    <source>
        <strain evidence="7 8">RI</strain>
    </source>
</reference>
<accession>A0A0K3ANN8</accession>
<proteinExistence type="predicted"/>
<keyword evidence="4" id="KW-0256">Endoplasmic reticulum</keyword>
<reference evidence="7 8" key="3">
    <citation type="journal article" date="2016" name="Sci. Rep.">
        <title>Genome-wide diversity and gene expression profiling of Babesia microti isolates identify polymorphic genes that mediate host-pathogen interactions.</title>
        <authorList>
            <person name="Silva J.C."/>
            <person name="Cornillot E."/>
            <person name="McCracken C."/>
            <person name="Usmani-Brown S."/>
            <person name="Dwivedi A."/>
            <person name="Ifeonu O.O."/>
            <person name="Crabtree J."/>
            <person name="Gotia H.T."/>
            <person name="Virji A.Z."/>
            <person name="Reynes C."/>
            <person name="Colinge J."/>
            <person name="Kumar V."/>
            <person name="Lawres L."/>
            <person name="Pazzi J.E."/>
            <person name="Pablo J.V."/>
            <person name="Hung C."/>
            <person name="Brancato J."/>
            <person name="Kumari P."/>
            <person name="Orvis J."/>
            <person name="Tretina K."/>
            <person name="Chibucos M."/>
            <person name="Ott S."/>
            <person name="Sadzewicz L."/>
            <person name="Sengamalay N."/>
            <person name="Shetty A.C."/>
            <person name="Su Q."/>
            <person name="Tallon L."/>
            <person name="Fraser C.M."/>
            <person name="Frutos R."/>
            <person name="Molina D.M."/>
            <person name="Krause P.J."/>
            <person name="Ben Mamoun C."/>
        </authorList>
    </citation>
    <scope>NUCLEOTIDE SEQUENCE [LARGE SCALE GENOMIC DNA]</scope>
    <source>
        <strain evidence="7 8">RI</strain>
    </source>
</reference>
<keyword evidence="8" id="KW-1185">Reference proteome</keyword>
<dbReference type="EMBL" id="LN871598">
    <property type="protein sequence ID" value="CTQ41142.1"/>
    <property type="molecule type" value="Genomic_DNA"/>
</dbReference>
<dbReference type="VEuPathDB" id="PiroplasmaDB:BMR1_03g02710"/>
<dbReference type="InterPro" id="IPR052374">
    <property type="entry name" value="SERAC1"/>
</dbReference>
<dbReference type="SUPFAM" id="SSF53474">
    <property type="entry name" value="alpha/beta-Hydrolases"/>
    <property type="match status" value="1"/>
</dbReference>
<evidence type="ECO:0000256" key="1">
    <source>
        <dbReference type="ARBA" id="ARBA00004173"/>
    </source>
</evidence>
<dbReference type="OrthoDB" id="5086500at2759"/>
<organism evidence="7 8">
    <name type="scientific">Babesia microti (strain RI)</name>
    <dbReference type="NCBI Taxonomy" id="1133968"/>
    <lineage>
        <taxon>Eukaryota</taxon>
        <taxon>Sar</taxon>
        <taxon>Alveolata</taxon>
        <taxon>Apicomplexa</taxon>
        <taxon>Aconoidasida</taxon>
        <taxon>Piroplasmida</taxon>
        <taxon>Babesiidae</taxon>
        <taxon>Babesia</taxon>
    </lineage>
</organism>
<evidence type="ECO:0000256" key="3">
    <source>
        <dbReference type="ARBA" id="ARBA00004370"/>
    </source>
</evidence>
<evidence type="ECO:0000313" key="7">
    <source>
        <dbReference type="EMBL" id="CTQ41142.1"/>
    </source>
</evidence>
<evidence type="ECO:0000256" key="4">
    <source>
        <dbReference type="ARBA" id="ARBA00022824"/>
    </source>
</evidence>
<dbReference type="AlphaFoldDB" id="A0A0K3ANN8"/>
<dbReference type="GO" id="GO:0005783">
    <property type="term" value="C:endoplasmic reticulum"/>
    <property type="evidence" value="ECO:0007669"/>
    <property type="project" value="UniProtKB-SubCell"/>
</dbReference>
<dbReference type="GO" id="GO:0016020">
    <property type="term" value="C:membrane"/>
    <property type="evidence" value="ECO:0007669"/>
    <property type="project" value="UniProtKB-SubCell"/>
</dbReference>
<dbReference type="InterPro" id="IPR029058">
    <property type="entry name" value="AB_hydrolase_fold"/>
</dbReference>
<sequence>MNKLNTNVRHFGCFNVKTTGPWTKRGRNISLEYPALRDLLELNEDQRLEKGVNLSKQILNSKIPNWDYLTCTLQIVSDGAIKNKDIALRDILVHAINISGQSAIDGAEGKSHNNCPSRIYYESLRGLANYHNTTNSYPLGIYPIYLPNYTLDPLAKYSGIPHAGLNKPLIDVVIIHGVCGSPFRTWRLSKAAESNDLYKKEVPRDICWYWLWPRELLAREFPNVRIIAIEYYSQFLKAKARFPWANRFGLERKIWVQGEWVEDFQTLESGNFTGLANKFCKKLRRAGVGNNPLLILGHSFGGLLTQLMLLSDPELMNNLHAIVGYAVPYLGSSHGTNPRNLRILKLIGMEFTDTIKKICDDTFINHLLNNFSKLIEKRLFKIYTFEETIETRVTRLGINTFIVEHGKANPPFTDQHFRPLHSCHNDVCKPNGKDDVRYKPIAEIIHKLTLNRQ</sequence>
<evidence type="ECO:0000313" key="8">
    <source>
        <dbReference type="Proteomes" id="UP000002899"/>
    </source>
</evidence>
<gene>
    <name evidence="7" type="ORF">BMR1_03g02710</name>
</gene>
<keyword evidence="6" id="KW-0472">Membrane</keyword>
<evidence type="ECO:0000256" key="5">
    <source>
        <dbReference type="ARBA" id="ARBA00023128"/>
    </source>
</evidence>
<dbReference type="PANTHER" id="PTHR48182">
    <property type="entry name" value="PROTEIN SERAC1"/>
    <property type="match status" value="1"/>
</dbReference>
<dbReference type="RefSeq" id="XP_012649153.1">
    <property type="nucleotide sequence ID" value="XM_012793699.1"/>
</dbReference>
<dbReference type="Gene3D" id="3.40.50.1820">
    <property type="entry name" value="alpha/beta hydrolase"/>
    <property type="match status" value="1"/>
</dbReference>